<feature type="region of interest" description="Disordered" evidence="3">
    <location>
        <begin position="90"/>
        <end position="116"/>
    </location>
</feature>
<accession>A0AAD2CBH3</accession>
<name>A0AAD2CBH3_9STRA</name>
<evidence type="ECO:0000259" key="4">
    <source>
        <dbReference type="Pfam" id="PF00685"/>
    </source>
</evidence>
<dbReference type="Proteomes" id="UP001295423">
    <property type="component" value="Unassembled WGS sequence"/>
</dbReference>
<dbReference type="AlphaFoldDB" id="A0AAD2CBH3"/>
<evidence type="ECO:0000256" key="3">
    <source>
        <dbReference type="SAM" id="MobiDB-lite"/>
    </source>
</evidence>
<dbReference type="Gene3D" id="3.40.50.300">
    <property type="entry name" value="P-loop containing nucleotide triphosphate hydrolases"/>
    <property type="match status" value="1"/>
</dbReference>
<dbReference type="InterPro" id="IPR051589">
    <property type="entry name" value="Sialate-O-sulfotransferase"/>
</dbReference>
<protein>
    <recommendedName>
        <fullName evidence="4">Sulfotransferase domain-containing protein</fullName>
    </recommendedName>
</protein>
<keyword evidence="6" id="KW-1185">Reference proteome</keyword>
<organism evidence="5 6">
    <name type="scientific">Cylindrotheca closterium</name>
    <dbReference type="NCBI Taxonomy" id="2856"/>
    <lineage>
        <taxon>Eukaryota</taxon>
        <taxon>Sar</taxon>
        <taxon>Stramenopiles</taxon>
        <taxon>Ochrophyta</taxon>
        <taxon>Bacillariophyta</taxon>
        <taxon>Bacillariophyceae</taxon>
        <taxon>Bacillariophycidae</taxon>
        <taxon>Bacillariales</taxon>
        <taxon>Bacillariaceae</taxon>
        <taxon>Cylindrotheca</taxon>
    </lineage>
</organism>
<comment type="similarity">
    <text evidence="1">Belongs to the WSCD family.</text>
</comment>
<evidence type="ECO:0000256" key="2">
    <source>
        <dbReference type="SAM" id="Coils"/>
    </source>
</evidence>
<gene>
    <name evidence="5" type="ORF">CYCCA115_LOCUS19</name>
</gene>
<evidence type="ECO:0000313" key="5">
    <source>
        <dbReference type="EMBL" id="CAJ1888670.1"/>
    </source>
</evidence>
<sequence length="531" mass="61035">MGRKKSKAKNGGRNHKNNRNNNSNHRSSSASEQQPVSRNNDKKNQPRQPNNYLNFLNRQLAFRLLFFYLDETDRLQLGKAYPRFQNAKLPTVKPSQVSEDGGDQSTPKTKTKTTTANGDQELTKIKTITIPQDPHTLLARLNTRRLAKRIRYLGQQQCTACDDDAKVYNQHVYAKNKTTEQIAIAEWQGLMVDYKKKLAQEQKEEAEEDAEDNNNKGTNVAVSFPSQLELLLFSPCPRAVAVLASYPRSGNSLLRTLYERTTLRVTGSDMRGGLTKHDLVGEAATESNAVQFVKTHYPERRGSPPFLVNRAVLLVRNPYDAMESYFNLMMTNTHTTSLTEEQRKRNAAVFAEMARKEIQVWRDFHEYWLAQQIPLLVIRYEDLIRHTDKVIAKVIRFTLEVQNMGFFEDRISRCIREEQIENLGSYRPRSGGIGKSLSTGMYSTELLNELNRGITDTMIKFGYEEMMKPNPEEYVDWKLEPLDQFGVEIDGKPNSFMSINGKGLVRGPKRFTNWKDVRRQMAQDNDEKKSC</sequence>
<feature type="compositionally biased region" description="Low complexity" evidence="3">
    <location>
        <begin position="19"/>
        <end position="31"/>
    </location>
</feature>
<evidence type="ECO:0000256" key="1">
    <source>
        <dbReference type="ARBA" id="ARBA00010236"/>
    </source>
</evidence>
<evidence type="ECO:0000313" key="6">
    <source>
        <dbReference type="Proteomes" id="UP001295423"/>
    </source>
</evidence>
<dbReference type="InterPro" id="IPR027417">
    <property type="entry name" value="P-loop_NTPase"/>
</dbReference>
<dbReference type="PANTHER" id="PTHR45964:SF5">
    <property type="entry name" value="WSCD FAMILY MEMBER CG9164"/>
    <property type="match status" value="1"/>
</dbReference>
<reference evidence="5" key="1">
    <citation type="submission" date="2023-08" db="EMBL/GenBank/DDBJ databases">
        <authorList>
            <person name="Audoor S."/>
            <person name="Bilcke G."/>
        </authorList>
    </citation>
    <scope>NUCLEOTIDE SEQUENCE</scope>
</reference>
<dbReference type="Pfam" id="PF00685">
    <property type="entry name" value="Sulfotransfer_1"/>
    <property type="match status" value="1"/>
</dbReference>
<feature type="domain" description="Sulfotransferase" evidence="4">
    <location>
        <begin position="282"/>
        <end position="398"/>
    </location>
</feature>
<dbReference type="InterPro" id="IPR000863">
    <property type="entry name" value="Sulfotransferase_dom"/>
</dbReference>
<feature type="compositionally biased region" description="Low complexity" evidence="3">
    <location>
        <begin position="106"/>
        <end position="115"/>
    </location>
</feature>
<dbReference type="GO" id="GO:0008146">
    <property type="term" value="F:sulfotransferase activity"/>
    <property type="evidence" value="ECO:0007669"/>
    <property type="project" value="InterPro"/>
</dbReference>
<dbReference type="SUPFAM" id="SSF52540">
    <property type="entry name" value="P-loop containing nucleoside triphosphate hydrolases"/>
    <property type="match status" value="1"/>
</dbReference>
<feature type="region of interest" description="Disordered" evidence="3">
    <location>
        <begin position="1"/>
        <end position="51"/>
    </location>
</feature>
<dbReference type="PANTHER" id="PTHR45964">
    <property type="entry name" value="WSCD FAMILY MEMBER CG9164"/>
    <property type="match status" value="1"/>
</dbReference>
<feature type="compositionally biased region" description="Basic residues" evidence="3">
    <location>
        <begin position="1"/>
        <end position="18"/>
    </location>
</feature>
<feature type="coiled-coil region" evidence="2">
    <location>
        <begin position="184"/>
        <end position="216"/>
    </location>
</feature>
<proteinExistence type="inferred from homology"/>
<keyword evidence="2" id="KW-0175">Coiled coil</keyword>
<comment type="caution">
    <text evidence="5">The sequence shown here is derived from an EMBL/GenBank/DDBJ whole genome shotgun (WGS) entry which is preliminary data.</text>
</comment>
<dbReference type="EMBL" id="CAKOGP040000001">
    <property type="protein sequence ID" value="CAJ1888670.1"/>
    <property type="molecule type" value="Genomic_DNA"/>
</dbReference>